<dbReference type="PANTHER" id="PTHR24287">
    <property type="entry name" value="P450, PUTATIVE (EUROFUNG)-RELATED"/>
    <property type="match status" value="1"/>
</dbReference>
<dbReference type="GO" id="GO:0005506">
    <property type="term" value="F:iron ion binding"/>
    <property type="evidence" value="ECO:0007669"/>
    <property type="project" value="InterPro"/>
</dbReference>
<sequence>MRTWLYIAGALLALYVRHWVKTSRTRRVHDALIKQHGCRPPPLLQNQRPFGVDRLEQIFRADAESRLMELFLFHFRQTGYTLKQCFLGTPAYGTVDPANLEAMLNSRFNDFSNGPRRAITFPMFGDGIFTQDGEAWRHSRKMLQPQLVHRQYEDLSVFRQPMDDLLEVLPTGGGVVDLQPLFFRYTLDVTTAFLFGESIRSLKASEDATKVTFASAFDTAQKWVTKRFRLLDLYWLIGGREFYQACNHIHRFADEIIEQNLQKEKATDESDMRYVFLKHVDEQSDDRAALRGQIINILTAGRDTTACALSWTLYGLLAPFVSLDVEEANWTRSFHLVRHPSVMAKLQAEIAELPSGVDGPITRTDLKNLKYLQNVMKEILRLYPSVPVNTRTSTTDTVLPTGGGPDRKSPVFIPKGSAVAYSVYTMHRRPDLYGMDAEVFRPERWEEEMPLDKDPITQRWGYLPFSGGPRLCLGMDFAQTQAAYTIVRILQRYPTIKLPAGETVELTGVEKQTMTLVLQIGEGCKVELQ</sequence>
<protein>
    <submittedName>
        <fullName evidence="10">Uu.00g029430.m01.CDS01</fullName>
    </submittedName>
</protein>
<gene>
    <name evidence="10" type="ORF">KHLLAP_LOCUS558</name>
</gene>
<evidence type="ECO:0000256" key="9">
    <source>
        <dbReference type="RuleBase" id="RU000461"/>
    </source>
</evidence>
<evidence type="ECO:0000256" key="7">
    <source>
        <dbReference type="ARBA" id="ARBA00023033"/>
    </source>
</evidence>
<dbReference type="PRINTS" id="PR01239">
    <property type="entry name" value="EP450IICYP52"/>
</dbReference>
<keyword evidence="5 9" id="KW-0560">Oxidoreductase</keyword>
<dbReference type="EMBL" id="CAUWAG010000003">
    <property type="protein sequence ID" value="CAJ2500090.1"/>
    <property type="molecule type" value="Genomic_DNA"/>
</dbReference>
<dbReference type="InterPro" id="IPR002974">
    <property type="entry name" value="Cyt_P450_E_CYP52_ascomycetes"/>
</dbReference>
<evidence type="ECO:0000256" key="5">
    <source>
        <dbReference type="ARBA" id="ARBA00023002"/>
    </source>
</evidence>
<accession>A0AAI8V849</accession>
<name>A0AAI8V849_9PEZI</name>
<proteinExistence type="inferred from homology"/>
<organism evidence="10 11">
    <name type="scientific">Anthostomella pinea</name>
    <dbReference type="NCBI Taxonomy" id="933095"/>
    <lineage>
        <taxon>Eukaryota</taxon>
        <taxon>Fungi</taxon>
        <taxon>Dikarya</taxon>
        <taxon>Ascomycota</taxon>
        <taxon>Pezizomycotina</taxon>
        <taxon>Sordariomycetes</taxon>
        <taxon>Xylariomycetidae</taxon>
        <taxon>Xylariales</taxon>
        <taxon>Xylariaceae</taxon>
        <taxon>Anthostomella</taxon>
    </lineage>
</organism>
<dbReference type="InterPro" id="IPR036396">
    <property type="entry name" value="Cyt_P450_sf"/>
</dbReference>
<dbReference type="PANTHER" id="PTHR24287:SF18">
    <property type="entry name" value="CYTOCHROME P450 MONOOXYGENASE APDE-RELATED"/>
    <property type="match status" value="1"/>
</dbReference>
<keyword evidence="3 8" id="KW-0349">Heme</keyword>
<dbReference type="SUPFAM" id="SSF48264">
    <property type="entry name" value="Cytochrome P450"/>
    <property type="match status" value="1"/>
</dbReference>
<dbReference type="GO" id="GO:0020037">
    <property type="term" value="F:heme binding"/>
    <property type="evidence" value="ECO:0007669"/>
    <property type="project" value="InterPro"/>
</dbReference>
<keyword evidence="11" id="KW-1185">Reference proteome</keyword>
<comment type="caution">
    <text evidence="10">The sequence shown here is derived from an EMBL/GenBank/DDBJ whole genome shotgun (WGS) entry which is preliminary data.</text>
</comment>
<comment type="cofactor">
    <cofactor evidence="1 8">
        <name>heme</name>
        <dbReference type="ChEBI" id="CHEBI:30413"/>
    </cofactor>
</comment>
<dbReference type="Proteomes" id="UP001295740">
    <property type="component" value="Unassembled WGS sequence"/>
</dbReference>
<dbReference type="PROSITE" id="PS00086">
    <property type="entry name" value="CYTOCHROME_P450"/>
    <property type="match status" value="1"/>
</dbReference>
<feature type="binding site" description="axial binding residue" evidence="8">
    <location>
        <position position="472"/>
    </location>
    <ligand>
        <name>heme</name>
        <dbReference type="ChEBI" id="CHEBI:30413"/>
    </ligand>
    <ligandPart>
        <name>Fe</name>
        <dbReference type="ChEBI" id="CHEBI:18248"/>
    </ligandPart>
</feature>
<keyword evidence="6 8" id="KW-0408">Iron</keyword>
<dbReference type="Pfam" id="PF00067">
    <property type="entry name" value="p450"/>
    <property type="match status" value="2"/>
</dbReference>
<evidence type="ECO:0000256" key="8">
    <source>
        <dbReference type="PIRSR" id="PIRSR602402-1"/>
    </source>
</evidence>
<evidence type="ECO:0000256" key="6">
    <source>
        <dbReference type="ARBA" id="ARBA00023004"/>
    </source>
</evidence>
<comment type="similarity">
    <text evidence="2 9">Belongs to the cytochrome P450 family.</text>
</comment>
<dbReference type="InterPro" id="IPR002402">
    <property type="entry name" value="Cyt_P450_E_grp-II"/>
</dbReference>
<dbReference type="PRINTS" id="PR00464">
    <property type="entry name" value="EP450II"/>
</dbReference>
<keyword evidence="7 9" id="KW-0503">Monooxygenase</keyword>
<dbReference type="AlphaFoldDB" id="A0AAI8V849"/>
<reference evidence="10" key="1">
    <citation type="submission" date="2023-10" db="EMBL/GenBank/DDBJ databases">
        <authorList>
            <person name="Hackl T."/>
        </authorList>
    </citation>
    <scope>NUCLEOTIDE SEQUENCE</scope>
</reference>
<evidence type="ECO:0000313" key="11">
    <source>
        <dbReference type="Proteomes" id="UP001295740"/>
    </source>
</evidence>
<keyword evidence="4 8" id="KW-0479">Metal-binding</keyword>
<dbReference type="InterPro" id="IPR017972">
    <property type="entry name" value="Cyt_P450_CS"/>
</dbReference>
<dbReference type="InterPro" id="IPR047146">
    <property type="entry name" value="Cyt_P450_E_CYP52_fungi"/>
</dbReference>
<dbReference type="PRINTS" id="PR00385">
    <property type="entry name" value="P450"/>
</dbReference>
<evidence type="ECO:0000256" key="2">
    <source>
        <dbReference type="ARBA" id="ARBA00010617"/>
    </source>
</evidence>
<dbReference type="Gene3D" id="1.10.630.10">
    <property type="entry name" value="Cytochrome P450"/>
    <property type="match status" value="1"/>
</dbReference>
<evidence type="ECO:0000256" key="1">
    <source>
        <dbReference type="ARBA" id="ARBA00001971"/>
    </source>
</evidence>
<dbReference type="InterPro" id="IPR001128">
    <property type="entry name" value="Cyt_P450"/>
</dbReference>
<dbReference type="CDD" id="cd11063">
    <property type="entry name" value="CYP52"/>
    <property type="match status" value="1"/>
</dbReference>
<dbReference type="GO" id="GO:0016712">
    <property type="term" value="F:oxidoreductase activity, acting on paired donors, with incorporation or reduction of molecular oxygen, reduced flavin or flavoprotein as one donor, and incorporation of one atom of oxygen"/>
    <property type="evidence" value="ECO:0007669"/>
    <property type="project" value="InterPro"/>
</dbReference>
<evidence type="ECO:0000256" key="4">
    <source>
        <dbReference type="ARBA" id="ARBA00022723"/>
    </source>
</evidence>
<evidence type="ECO:0000313" key="10">
    <source>
        <dbReference type="EMBL" id="CAJ2500090.1"/>
    </source>
</evidence>
<evidence type="ECO:0000256" key="3">
    <source>
        <dbReference type="ARBA" id="ARBA00022617"/>
    </source>
</evidence>